<gene>
    <name evidence="1" type="ordered locus">Acid345_4375</name>
</gene>
<dbReference type="Proteomes" id="UP000002432">
    <property type="component" value="Chromosome"/>
</dbReference>
<dbReference type="KEGG" id="aba:Acid345_4375"/>
<proteinExistence type="predicted"/>
<dbReference type="OrthoDB" id="122714at2"/>
<evidence type="ECO:0000313" key="1">
    <source>
        <dbReference type="EMBL" id="ABF43375.1"/>
    </source>
</evidence>
<protein>
    <submittedName>
        <fullName evidence="1">Uncharacterized protein</fullName>
    </submittedName>
</protein>
<dbReference type="EnsemblBacteria" id="ABF43375">
    <property type="protein sequence ID" value="ABF43375"/>
    <property type="gene ID" value="Acid345_4375"/>
</dbReference>
<keyword evidence="2" id="KW-1185">Reference proteome</keyword>
<dbReference type="HOGENOM" id="CLU_2699542_0_0_0"/>
<dbReference type="eggNOG" id="ENOG5033CHY">
    <property type="taxonomic scope" value="Bacteria"/>
</dbReference>
<name>Q1IIC5_KORVE</name>
<dbReference type="RefSeq" id="WP_011525172.1">
    <property type="nucleotide sequence ID" value="NC_008009.1"/>
</dbReference>
<accession>Q1IIC5</accession>
<organism evidence="1 2">
    <name type="scientific">Koribacter versatilis (strain Ellin345)</name>
    <dbReference type="NCBI Taxonomy" id="204669"/>
    <lineage>
        <taxon>Bacteria</taxon>
        <taxon>Pseudomonadati</taxon>
        <taxon>Acidobacteriota</taxon>
        <taxon>Terriglobia</taxon>
        <taxon>Terriglobales</taxon>
        <taxon>Candidatus Korobacteraceae</taxon>
        <taxon>Candidatus Korobacter</taxon>
    </lineage>
</organism>
<dbReference type="AlphaFoldDB" id="Q1IIC5"/>
<dbReference type="EMBL" id="CP000360">
    <property type="protein sequence ID" value="ABF43375.1"/>
    <property type="molecule type" value="Genomic_DNA"/>
</dbReference>
<evidence type="ECO:0000313" key="2">
    <source>
        <dbReference type="Proteomes" id="UP000002432"/>
    </source>
</evidence>
<sequence>MDQPPVPAAGQRRNEDIALDMMKFIAVTTGYGKAGSASAGFQGGTPSLADDYAKHLIDLYKQCLAAIPGK</sequence>
<reference evidence="1 2" key="1">
    <citation type="journal article" date="2009" name="Appl. Environ. Microbiol.">
        <title>Three genomes from the phylum Acidobacteria provide insight into the lifestyles of these microorganisms in soils.</title>
        <authorList>
            <person name="Ward N.L."/>
            <person name="Challacombe J.F."/>
            <person name="Janssen P.H."/>
            <person name="Henrissat B."/>
            <person name="Coutinho P.M."/>
            <person name="Wu M."/>
            <person name="Xie G."/>
            <person name="Haft D.H."/>
            <person name="Sait M."/>
            <person name="Badger J."/>
            <person name="Barabote R.D."/>
            <person name="Bradley B."/>
            <person name="Brettin T.S."/>
            <person name="Brinkac L.M."/>
            <person name="Bruce D."/>
            <person name="Creasy T."/>
            <person name="Daugherty S.C."/>
            <person name="Davidsen T.M."/>
            <person name="DeBoy R.T."/>
            <person name="Detter J.C."/>
            <person name="Dodson R.J."/>
            <person name="Durkin A.S."/>
            <person name="Ganapathy A."/>
            <person name="Gwinn-Giglio M."/>
            <person name="Han C.S."/>
            <person name="Khouri H."/>
            <person name="Kiss H."/>
            <person name="Kothari S.P."/>
            <person name="Madupu R."/>
            <person name="Nelson K.E."/>
            <person name="Nelson W.C."/>
            <person name="Paulsen I."/>
            <person name="Penn K."/>
            <person name="Ren Q."/>
            <person name="Rosovitz M.J."/>
            <person name="Selengut J.D."/>
            <person name="Shrivastava S."/>
            <person name="Sullivan S.A."/>
            <person name="Tapia R."/>
            <person name="Thompson L.S."/>
            <person name="Watkins K.L."/>
            <person name="Yang Q."/>
            <person name="Yu C."/>
            <person name="Zafar N."/>
            <person name="Zhou L."/>
            <person name="Kuske C.R."/>
        </authorList>
    </citation>
    <scope>NUCLEOTIDE SEQUENCE [LARGE SCALE GENOMIC DNA]</scope>
    <source>
        <strain evidence="1 2">Ellin345</strain>
    </source>
</reference>